<name>A0A0C2H7Y9_9BILA</name>
<sequence>MSFDPEGAEFLNDHWRMNMVLPPSHHGQFLLGHAESLRHVHYWSGMLEWATKHSDVTARGERSVSQLRAIESAGRLSNSCDRRPLANGRRLW</sequence>
<gene>
    <name evidence="1" type="ORF">ANCDUO_04092</name>
</gene>
<reference evidence="1 2" key="1">
    <citation type="submission" date="2013-12" db="EMBL/GenBank/DDBJ databases">
        <title>Draft genome of the parsitic nematode Ancylostoma duodenale.</title>
        <authorList>
            <person name="Mitreva M."/>
        </authorList>
    </citation>
    <scope>NUCLEOTIDE SEQUENCE [LARGE SCALE GENOMIC DNA]</scope>
    <source>
        <strain evidence="1 2">Zhejiang</strain>
    </source>
</reference>
<dbReference type="Proteomes" id="UP000054047">
    <property type="component" value="Unassembled WGS sequence"/>
</dbReference>
<accession>A0A0C2H7Y9</accession>
<organism evidence="1 2">
    <name type="scientific">Ancylostoma duodenale</name>
    <dbReference type="NCBI Taxonomy" id="51022"/>
    <lineage>
        <taxon>Eukaryota</taxon>
        <taxon>Metazoa</taxon>
        <taxon>Ecdysozoa</taxon>
        <taxon>Nematoda</taxon>
        <taxon>Chromadorea</taxon>
        <taxon>Rhabditida</taxon>
        <taxon>Rhabditina</taxon>
        <taxon>Rhabditomorpha</taxon>
        <taxon>Strongyloidea</taxon>
        <taxon>Ancylostomatidae</taxon>
        <taxon>Ancylostomatinae</taxon>
        <taxon>Ancylostoma</taxon>
    </lineage>
</organism>
<evidence type="ECO:0000313" key="1">
    <source>
        <dbReference type="EMBL" id="KIH65586.1"/>
    </source>
</evidence>
<proteinExistence type="predicted"/>
<protein>
    <submittedName>
        <fullName evidence="1">Uncharacterized protein</fullName>
    </submittedName>
</protein>
<keyword evidence="2" id="KW-1185">Reference proteome</keyword>
<dbReference type="AlphaFoldDB" id="A0A0C2H7Y9"/>
<evidence type="ECO:0000313" key="2">
    <source>
        <dbReference type="Proteomes" id="UP000054047"/>
    </source>
</evidence>
<dbReference type="EMBL" id="KN727482">
    <property type="protein sequence ID" value="KIH65586.1"/>
    <property type="molecule type" value="Genomic_DNA"/>
</dbReference>